<dbReference type="AlphaFoldDB" id="A0A915LDP4"/>
<keyword evidence="1" id="KW-1185">Reference proteome</keyword>
<reference evidence="2" key="1">
    <citation type="submission" date="2022-11" db="UniProtKB">
        <authorList>
            <consortium name="WormBaseParasite"/>
        </authorList>
    </citation>
    <scope>IDENTIFICATION</scope>
</reference>
<organism evidence="1 2">
    <name type="scientific">Romanomermis culicivorax</name>
    <name type="common">Nematode worm</name>
    <dbReference type="NCBI Taxonomy" id="13658"/>
    <lineage>
        <taxon>Eukaryota</taxon>
        <taxon>Metazoa</taxon>
        <taxon>Ecdysozoa</taxon>
        <taxon>Nematoda</taxon>
        <taxon>Enoplea</taxon>
        <taxon>Dorylaimia</taxon>
        <taxon>Mermithida</taxon>
        <taxon>Mermithoidea</taxon>
        <taxon>Mermithidae</taxon>
        <taxon>Romanomermis</taxon>
    </lineage>
</organism>
<proteinExistence type="predicted"/>
<protein>
    <submittedName>
        <fullName evidence="2">Uncharacterized protein</fullName>
    </submittedName>
</protein>
<accession>A0A915LDP4</accession>
<sequence length="77" mass="8965">MGSTIIGRATIGRTPICRARQLVAATFPRMDNWSGDKFLKSHEMPYQLPPYQLSPYQLPPYQLSSYQMSSYQMSRYR</sequence>
<dbReference type="WBParaSite" id="nRc.2.0.1.t47951-RA">
    <property type="protein sequence ID" value="nRc.2.0.1.t47951-RA"/>
    <property type="gene ID" value="nRc.2.0.1.g47951"/>
</dbReference>
<dbReference type="Proteomes" id="UP000887565">
    <property type="component" value="Unplaced"/>
</dbReference>
<evidence type="ECO:0000313" key="2">
    <source>
        <dbReference type="WBParaSite" id="nRc.2.0.1.t47951-RA"/>
    </source>
</evidence>
<evidence type="ECO:0000313" key="1">
    <source>
        <dbReference type="Proteomes" id="UP000887565"/>
    </source>
</evidence>
<name>A0A915LDP4_ROMCU</name>